<evidence type="ECO:0000256" key="1">
    <source>
        <dbReference type="ARBA" id="ARBA00007450"/>
    </source>
</evidence>
<accession>G8Y4D5</accession>
<evidence type="ECO:0000259" key="7">
    <source>
        <dbReference type="Pfam" id="PF12862"/>
    </source>
</evidence>
<gene>
    <name evidence="8" type="primary">Piso0_005159</name>
    <name evidence="8" type="ORF">GNLVRS01_PISO0M08900g</name>
</gene>
<dbReference type="GO" id="GO:0045842">
    <property type="term" value="P:positive regulation of mitotic metaphase/anaphase transition"/>
    <property type="evidence" value="ECO:0007669"/>
    <property type="project" value="TreeGrafter"/>
</dbReference>
<sequence>MTGGDSTVKLLLSEDISPHKISLLILISFYASGEIPEFYVGAVLTLLVKYLDKELVNNSKEELVVIPDINDICKGIEQSISNQYSSTDYDDGGKDGKAAKDLQLKLLQELWNITSVQSLDMLITQSFSHITSSSSLYQIKSDNVLRRSISPKSILGAFVRKIVTTFKLLHFDEVSLLFQALIDYREDSSRLFHSLGGNINYAAHNEDVANKNTGKYQAHPLGTPRKSIVDTDCLNESDRKLFENLESRLSVNFNINITRASDNKGYKLVSLPKTDIQLLLDKQIGLLETFGTETPKALRDVMKLMTNPSSNTSSIQNTSFNNLPSYYYIQYLERLYDLDYHGAFHSLHQYFDYMVSNNSKYFYHFALISCASLHHYFGEDEKALDSIQEAISVARENKDNSTLTYILCWLFNFMRNKPDLWGQQTFYHNNNVSHLLNFLIRVSQMVSLQLYAVSYQFETLSMMDQGGPQFKYFEALLKATYISLTDGTISFVKSAEVASTVWSRVGNPYLSAMYAELALNLSNESGNMSNELSLLIRRAYLSYDKGDIEETCSLLESIKTFPCRNLSVFKSLNLRRLIISAKIELKRRRYRFAEKLVERMMGESIQELELKYEIAYMDAEVQLSLGNFSRALKKISDHLSQIEALHSKIQINLHTTIRLNLLRCKIFNDSGSHGKAISLAIQQIQNAKKAGFRSLTVEGFTIFVSILNNMGKFTSAYKLITSIMTETLELNNLEFISCIKYEFARTCLYLGLSEANDLEGLTSSQKELFKRFLSFLNSSISGYKQLQDIANLEKCFELENTMAKHKQLEELRIHATKSLEKLNIKAIREVNRGFS</sequence>
<dbReference type="GO" id="GO:0005680">
    <property type="term" value="C:anaphase-promoting complex"/>
    <property type="evidence" value="ECO:0007669"/>
    <property type="project" value="InterPro"/>
</dbReference>
<dbReference type="InterPro" id="IPR037679">
    <property type="entry name" value="Apc5"/>
</dbReference>
<keyword evidence="9" id="KW-1185">Reference proteome</keyword>
<keyword evidence="4" id="KW-0498">Mitosis</keyword>
<evidence type="ECO:0000256" key="4">
    <source>
        <dbReference type="ARBA" id="ARBA00022776"/>
    </source>
</evidence>
<organism evidence="8 9">
    <name type="scientific">Pichia sorbitophila (strain ATCC MYA-4447 / BCRC 22081 / CBS 7064 / NBRC 10061 / NRRL Y-12695)</name>
    <name type="common">Hybrid yeast</name>
    <dbReference type="NCBI Taxonomy" id="559304"/>
    <lineage>
        <taxon>Eukaryota</taxon>
        <taxon>Fungi</taxon>
        <taxon>Dikarya</taxon>
        <taxon>Ascomycota</taxon>
        <taxon>Saccharomycotina</taxon>
        <taxon>Pichiomycetes</taxon>
        <taxon>Debaryomycetaceae</taxon>
        <taxon>Millerozyma</taxon>
    </lineage>
</organism>
<evidence type="ECO:0000256" key="2">
    <source>
        <dbReference type="ARBA" id="ARBA00016066"/>
    </source>
</evidence>
<keyword evidence="5" id="KW-0833">Ubl conjugation pathway</keyword>
<reference evidence="8 9" key="1">
    <citation type="journal article" date="2012" name="G3 (Bethesda)">
        <title>Pichia sorbitophila, an interspecies yeast hybrid reveals early steps of genome resolution following polyploidization.</title>
        <authorList>
            <person name="Leh Louis V."/>
            <person name="Despons L."/>
            <person name="Friedrich A."/>
            <person name="Martin T."/>
            <person name="Durrens P."/>
            <person name="Casaregola S."/>
            <person name="Neuveglise C."/>
            <person name="Fairhead C."/>
            <person name="Marck C."/>
            <person name="Cruz J.A."/>
            <person name="Straub M.L."/>
            <person name="Kugler V."/>
            <person name="Sacerdot C."/>
            <person name="Uzunov Z."/>
            <person name="Thierry A."/>
            <person name="Weiss S."/>
            <person name="Bleykasten C."/>
            <person name="De Montigny J."/>
            <person name="Jacques N."/>
            <person name="Jung P."/>
            <person name="Lemaire M."/>
            <person name="Mallet S."/>
            <person name="Morel G."/>
            <person name="Richard G.F."/>
            <person name="Sarkar A."/>
            <person name="Savel G."/>
            <person name="Schacherer J."/>
            <person name="Seret M.L."/>
            <person name="Talla E."/>
            <person name="Samson G."/>
            <person name="Jubin C."/>
            <person name="Poulain J."/>
            <person name="Vacherie B."/>
            <person name="Barbe V."/>
            <person name="Pelletier E."/>
            <person name="Sherman D.J."/>
            <person name="Westhof E."/>
            <person name="Weissenbach J."/>
            <person name="Baret P.V."/>
            <person name="Wincker P."/>
            <person name="Gaillardin C."/>
            <person name="Dujon B."/>
            <person name="Souciet J.L."/>
        </authorList>
    </citation>
    <scope>NUCLEOTIDE SEQUENCE [LARGE SCALE GENOMIC DNA]</scope>
    <source>
        <strain evidence="9">ATCC MYA-4447 / BCRC 22081 / CBS 7064 / NBRC 10061 / NRRL Y-12695</strain>
    </source>
</reference>
<dbReference type="GO" id="GO:0031145">
    <property type="term" value="P:anaphase-promoting complex-dependent catabolic process"/>
    <property type="evidence" value="ECO:0007669"/>
    <property type="project" value="TreeGrafter"/>
</dbReference>
<dbReference type="Pfam" id="PF12862">
    <property type="entry name" value="ANAPC5"/>
    <property type="match status" value="1"/>
</dbReference>
<dbReference type="EMBL" id="FO082047">
    <property type="protein sequence ID" value="CCE85553.1"/>
    <property type="molecule type" value="Genomic_DNA"/>
</dbReference>
<dbReference type="HOGENOM" id="CLU_020870_0_0_1"/>
<evidence type="ECO:0000256" key="6">
    <source>
        <dbReference type="ARBA" id="ARBA00023306"/>
    </source>
</evidence>
<protein>
    <recommendedName>
        <fullName evidence="2">Anaphase-promoting complex subunit 5</fullName>
    </recommendedName>
</protein>
<dbReference type="InterPro" id="IPR026000">
    <property type="entry name" value="Apc5_dom"/>
</dbReference>
<evidence type="ECO:0000256" key="3">
    <source>
        <dbReference type="ARBA" id="ARBA00022618"/>
    </source>
</evidence>
<keyword evidence="6" id="KW-0131">Cell cycle</keyword>
<dbReference type="GO" id="GO:0070979">
    <property type="term" value="P:protein K11-linked ubiquitination"/>
    <property type="evidence" value="ECO:0007669"/>
    <property type="project" value="TreeGrafter"/>
</dbReference>
<name>G8Y4D5_PICSO</name>
<dbReference type="InParanoid" id="G8Y4D5"/>
<dbReference type="FunCoup" id="G8Y4D5">
    <property type="interactions" value="269"/>
</dbReference>
<dbReference type="PANTHER" id="PTHR12830">
    <property type="entry name" value="ANAPHASE-PROMOTING COMPLEX SUBUNIT 5"/>
    <property type="match status" value="1"/>
</dbReference>
<dbReference type="AlphaFoldDB" id="G8Y4D5"/>
<proteinExistence type="inferred from homology"/>
<dbReference type="PANTHER" id="PTHR12830:SF9">
    <property type="entry name" value="ANAPHASE-PROMOTING COMPLEX SUBUNIT 5"/>
    <property type="match status" value="1"/>
</dbReference>
<dbReference type="GO" id="GO:0051301">
    <property type="term" value="P:cell division"/>
    <property type="evidence" value="ECO:0007669"/>
    <property type="project" value="UniProtKB-KW"/>
</dbReference>
<dbReference type="OMA" id="DANMGMA"/>
<feature type="domain" description="Anaphase-promoting complex subunit 5" evidence="7">
    <location>
        <begin position="327"/>
        <end position="416"/>
    </location>
</feature>
<evidence type="ECO:0000313" key="8">
    <source>
        <dbReference type="EMBL" id="CCE85553.1"/>
    </source>
</evidence>
<keyword evidence="3" id="KW-0132">Cell division</keyword>
<evidence type="ECO:0000313" key="9">
    <source>
        <dbReference type="Proteomes" id="UP000005222"/>
    </source>
</evidence>
<dbReference type="eggNOG" id="ENOG502R07C">
    <property type="taxonomic scope" value="Eukaryota"/>
</dbReference>
<dbReference type="OrthoDB" id="2504561at2759"/>
<dbReference type="Proteomes" id="UP000005222">
    <property type="component" value="Chromosome M"/>
</dbReference>
<comment type="similarity">
    <text evidence="1">Belongs to the APC5 family.</text>
</comment>
<evidence type="ECO:0000256" key="5">
    <source>
        <dbReference type="ARBA" id="ARBA00022786"/>
    </source>
</evidence>
<dbReference type="STRING" id="559304.G8Y4D5"/>